<comment type="caution">
    <text evidence="2">The sequence shown here is derived from an EMBL/GenBank/DDBJ whole genome shotgun (WGS) entry which is preliminary data.</text>
</comment>
<dbReference type="EMBL" id="AVOT02001799">
    <property type="protein sequence ID" value="MBW0468212.1"/>
    <property type="molecule type" value="Genomic_DNA"/>
</dbReference>
<proteinExistence type="predicted"/>
<name>A0A9Q3BNR7_9BASI</name>
<evidence type="ECO:0000313" key="3">
    <source>
        <dbReference type="Proteomes" id="UP000765509"/>
    </source>
</evidence>
<organism evidence="2 3">
    <name type="scientific">Austropuccinia psidii MF-1</name>
    <dbReference type="NCBI Taxonomy" id="1389203"/>
    <lineage>
        <taxon>Eukaryota</taxon>
        <taxon>Fungi</taxon>
        <taxon>Dikarya</taxon>
        <taxon>Basidiomycota</taxon>
        <taxon>Pucciniomycotina</taxon>
        <taxon>Pucciniomycetes</taxon>
        <taxon>Pucciniales</taxon>
        <taxon>Sphaerophragmiaceae</taxon>
        <taxon>Austropuccinia</taxon>
    </lineage>
</organism>
<dbReference type="AlphaFoldDB" id="A0A9Q3BNR7"/>
<accession>A0A9Q3BNR7</accession>
<dbReference type="Proteomes" id="UP000765509">
    <property type="component" value="Unassembled WGS sequence"/>
</dbReference>
<gene>
    <name evidence="2" type="ORF">O181_007927</name>
</gene>
<feature type="region of interest" description="Disordered" evidence="1">
    <location>
        <begin position="16"/>
        <end position="44"/>
    </location>
</feature>
<protein>
    <submittedName>
        <fullName evidence="2">Uncharacterized protein</fullName>
    </submittedName>
</protein>
<evidence type="ECO:0000313" key="2">
    <source>
        <dbReference type="EMBL" id="MBW0468212.1"/>
    </source>
</evidence>
<keyword evidence="3" id="KW-1185">Reference proteome</keyword>
<reference evidence="2" key="1">
    <citation type="submission" date="2021-03" db="EMBL/GenBank/DDBJ databases">
        <title>Draft genome sequence of rust myrtle Austropuccinia psidii MF-1, a brazilian biotype.</title>
        <authorList>
            <person name="Quecine M.C."/>
            <person name="Pachon D.M.R."/>
            <person name="Bonatelli M.L."/>
            <person name="Correr F.H."/>
            <person name="Franceschini L.M."/>
            <person name="Leite T.F."/>
            <person name="Margarido G.R.A."/>
            <person name="Almeida C.A."/>
            <person name="Ferrarezi J.A."/>
            <person name="Labate C.A."/>
        </authorList>
    </citation>
    <scope>NUCLEOTIDE SEQUENCE</scope>
    <source>
        <strain evidence="2">MF-1</strain>
    </source>
</reference>
<evidence type="ECO:0000256" key="1">
    <source>
        <dbReference type="SAM" id="MobiDB-lite"/>
    </source>
</evidence>
<sequence length="164" mass="18624">MEVCVDSKLVEWKEFPVEKEPTSNNQAVSEEHPHQVIKEEEIEESEDRREIKVKLASVNTEDINSNPKERNLTGISISRSKNEKTCNQICQAINSDNLKNPEDIRRKPLTKILSSIKALKSLSKGIFKNNWTSSIKPVVTIMNITAEARSLNSQPNKLKLNSLK</sequence>
<feature type="compositionally biased region" description="Basic and acidic residues" evidence="1">
    <location>
        <begin position="29"/>
        <end position="39"/>
    </location>
</feature>